<gene>
    <name evidence="8" type="ORF">LKMONMHP_1932</name>
</gene>
<dbReference type="PANTHER" id="PTHR36115:SF6">
    <property type="entry name" value="PROLINE-RICH ANTIGEN HOMOLOG"/>
    <property type="match status" value="1"/>
</dbReference>
<accession>A0ABQ4T5Z3</accession>
<feature type="transmembrane region" description="Helical" evidence="6">
    <location>
        <begin position="65"/>
        <end position="86"/>
    </location>
</feature>
<evidence type="ECO:0000313" key="9">
    <source>
        <dbReference type="Proteomes" id="UP001055156"/>
    </source>
</evidence>
<dbReference type="Proteomes" id="UP001055156">
    <property type="component" value="Unassembled WGS sequence"/>
</dbReference>
<feature type="transmembrane region" description="Helical" evidence="6">
    <location>
        <begin position="119"/>
        <end position="140"/>
    </location>
</feature>
<feature type="transmembrane region" description="Helical" evidence="6">
    <location>
        <begin position="32"/>
        <end position="59"/>
    </location>
</feature>
<keyword evidence="4 6" id="KW-1133">Transmembrane helix</keyword>
<evidence type="ECO:0000256" key="4">
    <source>
        <dbReference type="ARBA" id="ARBA00022989"/>
    </source>
</evidence>
<dbReference type="Pfam" id="PF06271">
    <property type="entry name" value="RDD"/>
    <property type="match status" value="1"/>
</dbReference>
<keyword evidence="9" id="KW-1185">Reference proteome</keyword>
<dbReference type="RefSeq" id="WP_238310946.1">
    <property type="nucleotide sequence ID" value="NZ_BPQV01000005.1"/>
</dbReference>
<reference evidence="8" key="2">
    <citation type="submission" date="2021-08" db="EMBL/GenBank/DDBJ databases">
        <authorList>
            <person name="Tani A."/>
            <person name="Ola A."/>
            <person name="Ogura Y."/>
            <person name="Katsura K."/>
            <person name="Hayashi T."/>
        </authorList>
    </citation>
    <scope>NUCLEOTIDE SEQUENCE</scope>
    <source>
        <strain evidence="8">NBRC 15689</strain>
    </source>
</reference>
<evidence type="ECO:0000259" key="7">
    <source>
        <dbReference type="Pfam" id="PF06271"/>
    </source>
</evidence>
<evidence type="ECO:0000256" key="3">
    <source>
        <dbReference type="ARBA" id="ARBA00022692"/>
    </source>
</evidence>
<feature type="domain" description="RDD" evidence="7">
    <location>
        <begin position="26"/>
        <end position="152"/>
    </location>
</feature>
<evidence type="ECO:0000256" key="1">
    <source>
        <dbReference type="ARBA" id="ARBA00004651"/>
    </source>
</evidence>
<evidence type="ECO:0000313" key="8">
    <source>
        <dbReference type="EMBL" id="GJE27076.1"/>
    </source>
</evidence>
<proteinExistence type="predicted"/>
<evidence type="ECO:0000256" key="6">
    <source>
        <dbReference type="SAM" id="Phobius"/>
    </source>
</evidence>
<dbReference type="InterPro" id="IPR051791">
    <property type="entry name" value="Pra-immunoreactive"/>
</dbReference>
<keyword evidence="5 6" id="KW-0472">Membrane</keyword>
<sequence>MTNPQHGYAERYETYAPAMPVPYVRASLGARFVAYLLDIVFIFGFTALLATAIAVLGVVTFGFGWTLFAILPASGILYSALTVGGARQSTLGMRMMGLRVVAPESGRPVDVITAAVHALLFYLAISTFLLWCLDILFGLVRSDRRLGHDLLLGLAVVRP</sequence>
<reference evidence="8" key="1">
    <citation type="journal article" date="2021" name="Front. Microbiol.">
        <title>Comprehensive Comparative Genomics and Phenotyping of Methylobacterium Species.</title>
        <authorList>
            <person name="Alessa O."/>
            <person name="Ogura Y."/>
            <person name="Fujitani Y."/>
            <person name="Takami H."/>
            <person name="Hayashi T."/>
            <person name="Sahin N."/>
            <person name="Tani A."/>
        </authorList>
    </citation>
    <scope>NUCLEOTIDE SEQUENCE</scope>
    <source>
        <strain evidence="8">NBRC 15689</strain>
    </source>
</reference>
<comment type="caution">
    <text evidence="8">The sequence shown here is derived from an EMBL/GenBank/DDBJ whole genome shotgun (WGS) entry which is preliminary data.</text>
</comment>
<keyword evidence="2" id="KW-1003">Cell membrane</keyword>
<evidence type="ECO:0000256" key="5">
    <source>
        <dbReference type="ARBA" id="ARBA00023136"/>
    </source>
</evidence>
<dbReference type="EMBL" id="BPQV01000005">
    <property type="protein sequence ID" value="GJE27076.1"/>
    <property type="molecule type" value="Genomic_DNA"/>
</dbReference>
<dbReference type="InterPro" id="IPR010432">
    <property type="entry name" value="RDD"/>
</dbReference>
<evidence type="ECO:0000256" key="2">
    <source>
        <dbReference type="ARBA" id="ARBA00022475"/>
    </source>
</evidence>
<keyword evidence="3 6" id="KW-0812">Transmembrane</keyword>
<dbReference type="PANTHER" id="PTHR36115">
    <property type="entry name" value="PROLINE-RICH ANTIGEN HOMOLOG-RELATED"/>
    <property type="match status" value="1"/>
</dbReference>
<protein>
    <recommendedName>
        <fullName evidence="7">RDD domain-containing protein</fullName>
    </recommendedName>
</protein>
<name>A0ABQ4T5Z3_METOR</name>
<organism evidence="8 9">
    <name type="scientific">Methylobacterium organophilum</name>
    <dbReference type="NCBI Taxonomy" id="410"/>
    <lineage>
        <taxon>Bacteria</taxon>
        <taxon>Pseudomonadati</taxon>
        <taxon>Pseudomonadota</taxon>
        <taxon>Alphaproteobacteria</taxon>
        <taxon>Hyphomicrobiales</taxon>
        <taxon>Methylobacteriaceae</taxon>
        <taxon>Methylobacterium</taxon>
    </lineage>
</organism>
<comment type="subcellular location">
    <subcellularLocation>
        <location evidence="1">Cell membrane</location>
        <topology evidence="1">Multi-pass membrane protein</topology>
    </subcellularLocation>
</comment>